<proteinExistence type="predicted"/>
<protein>
    <recommendedName>
        <fullName evidence="3">YtxH domain-containing protein</fullName>
    </recommendedName>
</protein>
<dbReference type="RefSeq" id="WP_264844597.1">
    <property type="nucleotide sequence ID" value="NZ_AP025628.1"/>
</dbReference>
<dbReference type="KEGG" id="cmic:caldi_16740"/>
<evidence type="ECO:0000313" key="1">
    <source>
        <dbReference type="EMBL" id="BDG60584.1"/>
    </source>
</evidence>
<gene>
    <name evidence="1" type="ORF">caldi_16740</name>
</gene>
<accession>A0AA35CJR2</accession>
<evidence type="ECO:0008006" key="3">
    <source>
        <dbReference type="Google" id="ProtNLM"/>
    </source>
</evidence>
<dbReference type="AlphaFoldDB" id="A0AA35CJR2"/>
<keyword evidence="2" id="KW-1185">Reference proteome</keyword>
<sequence>MRTRGFLGGLVTGAILGAALLMWMVPLTRAELADSAGRRMSRMWFRGRRMARDMMARD</sequence>
<reference evidence="1" key="1">
    <citation type="submission" date="2022-03" db="EMBL/GenBank/DDBJ databases">
        <title>Complete genome sequence of Caldinitratiruptor microaerophilus.</title>
        <authorList>
            <person name="Mukaiyama R."/>
            <person name="Nishiyama T."/>
            <person name="Ueda K."/>
        </authorList>
    </citation>
    <scope>NUCLEOTIDE SEQUENCE</scope>
    <source>
        <strain evidence="1">JCM 16183</strain>
    </source>
</reference>
<dbReference type="Proteomes" id="UP001163687">
    <property type="component" value="Chromosome"/>
</dbReference>
<evidence type="ECO:0000313" key="2">
    <source>
        <dbReference type="Proteomes" id="UP001163687"/>
    </source>
</evidence>
<organism evidence="1 2">
    <name type="scientific">Caldinitratiruptor microaerophilus</name>
    <dbReference type="NCBI Taxonomy" id="671077"/>
    <lineage>
        <taxon>Bacteria</taxon>
        <taxon>Bacillati</taxon>
        <taxon>Bacillota</taxon>
        <taxon>Clostridia</taxon>
        <taxon>Eubacteriales</taxon>
        <taxon>Symbiobacteriaceae</taxon>
        <taxon>Caldinitratiruptor</taxon>
    </lineage>
</organism>
<name>A0AA35CJR2_9FIRM</name>
<dbReference type="EMBL" id="AP025628">
    <property type="protein sequence ID" value="BDG60584.1"/>
    <property type="molecule type" value="Genomic_DNA"/>
</dbReference>